<dbReference type="WBParaSite" id="HCON_00151367-00001">
    <property type="protein sequence ID" value="HCON_00151367-00001"/>
    <property type="gene ID" value="HCON_00151367"/>
</dbReference>
<keyword evidence="2" id="KW-1185">Reference proteome</keyword>
<evidence type="ECO:0000313" key="3">
    <source>
        <dbReference type="WBParaSite" id="HCON_00151367-00001"/>
    </source>
</evidence>
<accession>A0A7I4YXF5</accession>
<feature type="compositionally biased region" description="Basic and acidic residues" evidence="1">
    <location>
        <begin position="8"/>
        <end position="35"/>
    </location>
</feature>
<feature type="region of interest" description="Disordered" evidence="1">
    <location>
        <begin position="1"/>
        <end position="43"/>
    </location>
</feature>
<dbReference type="OrthoDB" id="5903133at2759"/>
<sequence>ICDEADESESKLKQRIAELEKQVSTRKVPDEKSRPEIPPPRLLDALGHNARSVRFNESLNAVHMIPAVASTLPFAEQMAKKRKAEALEASLHQPPHERFVRLISCDLNVRFLLILLRVC</sequence>
<name>A0A7I4YXF5_HAECO</name>
<protein>
    <submittedName>
        <fullName evidence="3">Dynein light chain</fullName>
    </submittedName>
</protein>
<evidence type="ECO:0000313" key="2">
    <source>
        <dbReference type="Proteomes" id="UP000025227"/>
    </source>
</evidence>
<evidence type="ECO:0000256" key="1">
    <source>
        <dbReference type="SAM" id="MobiDB-lite"/>
    </source>
</evidence>
<organism evidence="2 3">
    <name type="scientific">Haemonchus contortus</name>
    <name type="common">Barber pole worm</name>
    <dbReference type="NCBI Taxonomy" id="6289"/>
    <lineage>
        <taxon>Eukaryota</taxon>
        <taxon>Metazoa</taxon>
        <taxon>Ecdysozoa</taxon>
        <taxon>Nematoda</taxon>
        <taxon>Chromadorea</taxon>
        <taxon>Rhabditida</taxon>
        <taxon>Rhabditina</taxon>
        <taxon>Rhabditomorpha</taxon>
        <taxon>Strongyloidea</taxon>
        <taxon>Trichostrongylidae</taxon>
        <taxon>Haemonchus</taxon>
    </lineage>
</organism>
<proteinExistence type="predicted"/>
<dbReference type="Proteomes" id="UP000025227">
    <property type="component" value="Unplaced"/>
</dbReference>
<reference evidence="3" key="1">
    <citation type="submission" date="2020-12" db="UniProtKB">
        <authorList>
            <consortium name="WormBaseParasite"/>
        </authorList>
    </citation>
    <scope>IDENTIFICATION</scope>
    <source>
        <strain evidence="3">MHco3</strain>
    </source>
</reference>
<dbReference type="AlphaFoldDB" id="A0A7I4YXF5"/>